<organism evidence="10 11">
    <name type="scientific">Afifella marina DSM 2698</name>
    <dbReference type="NCBI Taxonomy" id="1120955"/>
    <lineage>
        <taxon>Bacteria</taxon>
        <taxon>Pseudomonadati</taxon>
        <taxon>Pseudomonadota</taxon>
        <taxon>Alphaproteobacteria</taxon>
        <taxon>Hyphomicrobiales</taxon>
        <taxon>Afifellaceae</taxon>
        <taxon>Afifella</taxon>
    </lineage>
</organism>
<keyword evidence="3 8" id="KW-0813">Transport</keyword>
<keyword evidence="11" id="KW-1185">Reference proteome</keyword>
<dbReference type="CDD" id="cd06261">
    <property type="entry name" value="TM_PBP2"/>
    <property type="match status" value="1"/>
</dbReference>
<dbReference type="PANTHER" id="PTHR42929">
    <property type="entry name" value="INNER MEMBRANE ABC TRANSPORTER PERMEASE PROTEIN YDCU-RELATED-RELATED"/>
    <property type="match status" value="1"/>
</dbReference>
<keyword evidence="6 8" id="KW-1133">Transmembrane helix</keyword>
<feature type="domain" description="ABC transmembrane type-1" evidence="9">
    <location>
        <begin position="200"/>
        <end position="406"/>
    </location>
</feature>
<dbReference type="SUPFAM" id="SSF161098">
    <property type="entry name" value="MetI-like"/>
    <property type="match status" value="1"/>
</dbReference>
<evidence type="ECO:0000256" key="4">
    <source>
        <dbReference type="ARBA" id="ARBA00022475"/>
    </source>
</evidence>
<protein>
    <submittedName>
        <fullName evidence="10">Putative spermidine/putrescine transport system permease protein</fullName>
    </submittedName>
</protein>
<keyword evidence="5 8" id="KW-0812">Transmembrane</keyword>
<dbReference type="Gene3D" id="1.10.3720.10">
    <property type="entry name" value="MetI-like"/>
    <property type="match status" value="1"/>
</dbReference>
<evidence type="ECO:0000256" key="7">
    <source>
        <dbReference type="ARBA" id="ARBA00023136"/>
    </source>
</evidence>
<keyword evidence="7 8" id="KW-0472">Membrane</keyword>
<dbReference type="STRING" id="1120955.SAMN03080610_02735"/>
<comment type="subcellular location">
    <subcellularLocation>
        <location evidence="1 8">Cell membrane</location>
        <topology evidence="1 8">Multi-pass membrane protein</topology>
    </subcellularLocation>
</comment>
<evidence type="ECO:0000256" key="3">
    <source>
        <dbReference type="ARBA" id="ARBA00022448"/>
    </source>
</evidence>
<dbReference type="EMBL" id="FMVW01000006">
    <property type="protein sequence ID" value="SCZ41267.1"/>
    <property type="molecule type" value="Genomic_DNA"/>
</dbReference>
<dbReference type="GO" id="GO:0055085">
    <property type="term" value="P:transmembrane transport"/>
    <property type="evidence" value="ECO:0007669"/>
    <property type="project" value="InterPro"/>
</dbReference>
<feature type="transmembrane region" description="Helical" evidence="8">
    <location>
        <begin position="30"/>
        <end position="53"/>
    </location>
</feature>
<evidence type="ECO:0000256" key="6">
    <source>
        <dbReference type="ARBA" id="ARBA00022989"/>
    </source>
</evidence>
<reference evidence="10 11" key="1">
    <citation type="submission" date="2016-10" db="EMBL/GenBank/DDBJ databases">
        <authorList>
            <person name="de Groot N.N."/>
        </authorList>
    </citation>
    <scope>NUCLEOTIDE SEQUENCE [LARGE SCALE GENOMIC DNA]</scope>
    <source>
        <strain evidence="10 11">DSM 2698</strain>
    </source>
</reference>
<evidence type="ECO:0000256" key="8">
    <source>
        <dbReference type="RuleBase" id="RU363032"/>
    </source>
</evidence>
<comment type="similarity">
    <text evidence="2">Belongs to the binding-protein-dependent transport system permease family. CysTW subfamily.</text>
</comment>
<evidence type="ECO:0000259" key="9">
    <source>
        <dbReference type="PROSITE" id="PS50928"/>
    </source>
</evidence>
<name>A0A1G5NV93_AFIMA</name>
<evidence type="ECO:0000256" key="2">
    <source>
        <dbReference type="ARBA" id="ARBA00007069"/>
    </source>
</evidence>
<dbReference type="Pfam" id="PF00528">
    <property type="entry name" value="BPD_transp_1"/>
    <property type="match status" value="1"/>
</dbReference>
<dbReference type="PANTHER" id="PTHR42929:SF5">
    <property type="entry name" value="ABC TRANSPORTER PERMEASE PROTEIN"/>
    <property type="match status" value="1"/>
</dbReference>
<feature type="transmembrane region" description="Helical" evidence="8">
    <location>
        <begin position="233"/>
        <end position="258"/>
    </location>
</feature>
<dbReference type="InterPro" id="IPR000515">
    <property type="entry name" value="MetI-like"/>
</dbReference>
<dbReference type="Proteomes" id="UP000199347">
    <property type="component" value="Unassembled WGS sequence"/>
</dbReference>
<sequence length="417" mass="46399">MAEKMLVGPRQTRSLKRDLARAERKRKRNAFLLVLPLIVFVVIFFVAPIAGMLERSVVDTDLMETWPKTAEAVRAYDWEKGAVPDETVFSALAQDLSRSYEDRTAAAVARRLNYDISGGRSLVMGTARKIARLDQPPTSWRDTLIEIEPDWGRAETWAAVRRAAGPLTDFFLLQTIDHQRDIDGSIVPVPTERAVYLQIYTRTFAIALTVTLLCLMIGFPIAYLLAGLRENTANLLMILVLLPFWTPLLVRTAAWVVVLQEHGLVNQMLQFLHLTDGPIRLVYNRSGVIISMTHVLLPFMILPLYAVMRTVPPSYMRAARSLGAPPFTAFRRVYIPQVMPGIAAGSILVFIIALGYYITPALVGGAADQMISYYIAFYTTDTVNWGLAAALGTGLFAATLILYTIYSRLVGGVRGVM</sequence>
<dbReference type="InterPro" id="IPR035906">
    <property type="entry name" value="MetI-like_sf"/>
</dbReference>
<proteinExistence type="inferred from homology"/>
<feature type="transmembrane region" description="Helical" evidence="8">
    <location>
        <begin position="341"/>
        <end position="363"/>
    </location>
</feature>
<accession>A0A1G5NV93</accession>
<dbReference type="RefSeq" id="WP_200170559.1">
    <property type="nucleotide sequence ID" value="NZ_FMVW01000006.1"/>
</dbReference>
<evidence type="ECO:0000313" key="10">
    <source>
        <dbReference type="EMBL" id="SCZ41267.1"/>
    </source>
</evidence>
<dbReference type="GO" id="GO:0005886">
    <property type="term" value="C:plasma membrane"/>
    <property type="evidence" value="ECO:0007669"/>
    <property type="project" value="UniProtKB-SubCell"/>
</dbReference>
<gene>
    <name evidence="10" type="ORF">SAMN03080610_02735</name>
</gene>
<dbReference type="AlphaFoldDB" id="A0A1G5NV93"/>
<keyword evidence="4" id="KW-1003">Cell membrane</keyword>
<evidence type="ECO:0000313" key="11">
    <source>
        <dbReference type="Proteomes" id="UP000199347"/>
    </source>
</evidence>
<feature type="transmembrane region" description="Helical" evidence="8">
    <location>
        <begin position="204"/>
        <end position="226"/>
    </location>
</feature>
<evidence type="ECO:0000256" key="1">
    <source>
        <dbReference type="ARBA" id="ARBA00004651"/>
    </source>
</evidence>
<feature type="transmembrane region" description="Helical" evidence="8">
    <location>
        <begin position="288"/>
        <end position="307"/>
    </location>
</feature>
<evidence type="ECO:0000256" key="5">
    <source>
        <dbReference type="ARBA" id="ARBA00022692"/>
    </source>
</evidence>
<feature type="transmembrane region" description="Helical" evidence="8">
    <location>
        <begin position="383"/>
        <end position="406"/>
    </location>
</feature>
<dbReference type="PROSITE" id="PS50928">
    <property type="entry name" value="ABC_TM1"/>
    <property type="match status" value="1"/>
</dbReference>